<dbReference type="InterPro" id="IPR052566">
    <property type="entry name" value="Non-lysos_glucosylceramidase"/>
</dbReference>
<evidence type="ECO:0000313" key="3">
    <source>
        <dbReference type="Proteomes" id="UP000276991"/>
    </source>
</evidence>
<sequence length="451" mass="51668">MRDGFQRLNGMGLSIFSEDHYIKWGLHDDGAVQEVLRSMTSAGEVWDVGISEFSHKYGWFARGDKVPEEIRVPFNRPSLGSSLGISYPTLFHILFICLPHELFVNLADQVDLCDKHVAQYQMDGFRGSVKCPHRVPHDLGNPAVEPRLCTNSYVTHDTSKWRDLNLKFILTCCRDYFCILNQDKGFLQKVWPTIKRLITEARVCWDQDDDGMIENSGTADQTYDAWKRDGFSNAYCGCLWLASLRAASRLASEIDDIKSANPYAELLSKAQESAKTIMADQLCGNWFLMSISPEIAHDVKETLLPLSHVKSTLDQIYNLNVLNFSGERLGADDIQRGFDTAWGCYDVCYNRFGLQYQTPEAIYEDRFYRAIGYMRPLSIWAIQWTLLRQFRVFDHDSTILSHINIGSSLGLKEISSSEVKKKSKLRKVPRVRKFPAFQKARILFEFFALSI</sequence>
<dbReference type="SUPFAM" id="SSF48208">
    <property type="entry name" value="Six-hairpin glycosidases"/>
    <property type="match status" value="1"/>
</dbReference>
<feature type="domain" description="Glycosyl-hydrolase family 116 catalytic region" evidence="1">
    <location>
        <begin position="100"/>
        <end position="331"/>
    </location>
</feature>
<dbReference type="GO" id="GO:0005975">
    <property type="term" value="P:carbohydrate metabolic process"/>
    <property type="evidence" value="ECO:0007669"/>
    <property type="project" value="InterPro"/>
</dbReference>
<reference evidence="2 3" key="1">
    <citation type="submission" date="2018-08" db="EMBL/GenBank/DDBJ databases">
        <authorList>
            <person name="Laetsch R D."/>
            <person name="Stevens L."/>
            <person name="Kumar S."/>
            <person name="Blaxter L. M."/>
        </authorList>
    </citation>
    <scope>NUCLEOTIDE SEQUENCE [LARGE SCALE GENOMIC DNA]</scope>
</reference>
<feature type="domain" description="Glycosyl-hydrolase family 116 catalytic region" evidence="1">
    <location>
        <begin position="335"/>
        <end position="382"/>
    </location>
</feature>
<dbReference type="AlphaFoldDB" id="A0A498S782"/>
<dbReference type="GO" id="GO:0008422">
    <property type="term" value="F:beta-glucosidase activity"/>
    <property type="evidence" value="ECO:0007669"/>
    <property type="project" value="TreeGrafter"/>
</dbReference>
<dbReference type="PANTHER" id="PTHR12654:SF2">
    <property type="entry name" value="NON-LYSOSOMAL GLUCOSYLCERAMIDASE"/>
    <property type="match status" value="1"/>
</dbReference>
<dbReference type="PANTHER" id="PTHR12654">
    <property type="entry name" value="BILE ACID BETA-GLUCOSIDASE-RELATED"/>
    <property type="match status" value="1"/>
</dbReference>
<dbReference type="Pfam" id="PF04685">
    <property type="entry name" value="DUF608"/>
    <property type="match status" value="2"/>
</dbReference>
<evidence type="ECO:0000313" key="2">
    <source>
        <dbReference type="EMBL" id="VBB25631.1"/>
    </source>
</evidence>
<dbReference type="EMBL" id="UPTC01000027">
    <property type="protein sequence ID" value="VBB25631.1"/>
    <property type="molecule type" value="Genomic_DNA"/>
</dbReference>
<dbReference type="InterPro" id="IPR008928">
    <property type="entry name" value="6-hairpin_glycosidase_sf"/>
</dbReference>
<dbReference type="STRING" id="6277.A0A498S782"/>
<dbReference type="OrthoDB" id="730489at2759"/>
<protein>
    <recommendedName>
        <fullName evidence="1">Glycosyl-hydrolase family 116 catalytic region domain-containing protein</fullName>
    </recommendedName>
</protein>
<name>A0A498S782_ACAVI</name>
<organism evidence="2 3">
    <name type="scientific">Acanthocheilonema viteae</name>
    <name type="common">Filarial nematode worm</name>
    <name type="synonym">Dipetalonema viteae</name>
    <dbReference type="NCBI Taxonomy" id="6277"/>
    <lineage>
        <taxon>Eukaryota</taxon>
        <taxon>Metazoa</taxon>
        <taxon>Ecdysozoa</taxon>
        <taxon>Nematoda</taxon>
        <taxon>Chromadorea</taxon>
        <taxon>Rhabditida</taxon>
        <taxon>Spirurina</taxon>
        <taxon>Spiruromorpha</taxon>
        <taxon>Filarioidea</taxon>
        <taxon>Onchocercidae</taxon>
        <taxon>Acanthocheilonema</taxon>
    </lineage>
</organism>
<accession>A0A498S782</accession>
<dbReference type="Gene3D" id="1.50.10.10">
    <property type="match status" value="1"/>
</dbReference>
<dbReference type="InterPro" id="IPR006775">
    <property type="entry name" value="GH116_catalytic"/>
</dbReference>
<dbReference type="InterPro" id="IPR012341">
    <property type="entry name" value="6hp_glycosidase-like_sf"/>
</dbReference>
<proteinExistence type="predicted"/>
<gene>
    <name evidence="2" type="ORF">NAV_LOCUS461</name>
</gene>
<keyword evidence="3" id="KW-1185">Reference proteome</keyword>
<evidence type="ECO:0000259" key="1">
    <source>
        <dbReference type="Pfam" id="PF04685"/>
    </source>
</evidence>
<dbReference type="Proteomes" id="UP000276991">
    <property type="component" value="Unassembled WGS sequence"/>
</dbReference>